<evidence type="ECO:0000313" key="1">
    <source>
        <dbReference type="EMBL" id="KAK0710246.1"/>
    </source>
</evidence>
<accession>A0AA40A6K6</accession>
<dbReference type="Proteomes" id="UP001172101">
    <property type="component" value="Unassembled WGS sequence"/>
</dbReference>
<dbReference type="AlphaFoldDB" id="A0AA40A6K6"/>
<protein>
    <submittedName>
        <fullName evidence="1">Uncharacterized protein</fullName>
    </submittedName>
</protein>
<reference evidence="1" key="1">
    <citation type="submission" date="2023-06" db="EMBL/GenBank/DDBJ databases">
        <title>Genome-scale phylogeny and comparative genomics of the fungal order Sordariales.</title>
        <authorList>
            <consortium name="Lawrence Berkeley National Laboratory"/>
            <person name="Hensen N."/>
            <person name="Bonometti L."/>
            <person name="Westerberg I."/>
            <person name="Brannstrom I.O."/>
            <person name="Guillou S."/>
            <person name="Cros-Aarteil S."/>
            <person name="Calhoun S."/>
            <person name="Haridas S."/>
            <person name="Kuo A."/>
            <person name="Mondo S."/>
            <person name="Pangilinan J."/>
            <person name="Riley R."/>
            <person name="LaButti K."/>
            <person name="Andreopoulos B."/>
            <person name="Lipzen A."/>
            <person name="Chen C."/>
            <person name="Yanf M."/>
            <person name="Daum C."/>
            <person name="Ng V."/>
            <person name="Clum A."/>
            <person name="Steindorff A."/>
            <person name="Ohm R."/>
            <person name="Martin F."/>
            <person name="Silar P."/>
            <person name="Natvig D."/>
            <person name="Lalanne C."/>
            <person name="Gautier V."/>
            <person name="Ament-velasquez S.L."/>
            <person name="Kruys A."/>
            <person name="Hutchinson M.I."/>
            <person name="Powell A.J."/>
            <person name="Barry K."/>
            <person name="Miller A.N."/>
            <person name="Grigoriev I.V."/>
            <person name="Debuchy R."/>
            <person name="Gladieux P."/>
            <person name="Thoren M.H."/>
            <person name="Johannesson H."/>
        </authorList>
    </citation>
    <scope>NUCLEOTIDE SEQUENCE</scope>
    <source>
        <strain evidence="1">SMH2392-1A</strain>
    </source>
</reference>
<evidence type="ECO:0000313" key="2">
    <source>
        <dbReference type="Proteomes" id="UP001172101"/>
    </source>
</evidence>
<organism evidence="1 2">
    <name type="scientific">Lasiosphaeria miniovina</name>
    <dbReference type="NCBI Taxonomy" id="1954250"/>
    <lineage>
        <taxon>Eukaryota</taxon>
        <taxon>Fungi</taxon>
        <taxon>Dikarya</taxon>
        <taxon>Ascomycota</taxon>
        <taxon>Pezizomycotina</taxon>
        <taxon>Sordariomycetes</taxon>
        <taxon>Sordariomycetidae</taxon>
        <taxon>Sordariales</taxon>
        <taxon>Lasiosphaeriaceae</taxon>
        <taxon>Lasiosphaeria</taxon>
    </lineage>
</organism>
<proteinExistence type="predicted"/>
<dbReference type="RefSeq" id="XP_060293550.1">
    <property type="nucleotide sequence ID" value="XM_060442691.1"/>
</dbReference>
<sequence length="240" mass="27921">MQATPKGDHGPYHPPSNVELEYRYKMEKATFPLGALKFLENFMRLVCSEQDRLKKLEKVGEWKWQVTGFSALRFCPFVDPGAPIQQVDLGITWPINIFFDVVKILMLRGSIEDHSFQIVAPPLGLAFPDDTSKAPSRQPVEIMLHYHGHGRDPDSLPICVRHDRGAQRSRFRVPRQLFEELTRSAQDRERFLTGRSSMFKVSSSHDHTRCCRICWWHITKCRRAKTNGKKDIIVRLETFW</sequence>
<dbReference type="GeneID" id="85325961"/>
<keyword evidence="2" id="KW-1185">Reference proteome</keyword>
<comment type="caution">
    <text evidence="1">The sequence shown here is derived from an EMBL/GenBank/DDBJ whole genome shotgun (WGS) entry which is preliminary data.</text>
</comment>
<gene>
    <name evidence="1" type="ORF">B0T26DRAFT_724400</name>
</gene>
<dbReference type="EMBL" id="JAUIRO010000006">
    <property type="protein sequence ID" value="KAK0710246.1"/>
    <property type="molecule type" value="Genomic_DNA"/>
</dbReference>
<name>A0AA40A6K6_9PEZI</name>